<keyword evidence="1" id="KW-0472">Membrane</keyword>
<evidence type="ECO:0000313" key="2">
    <source>
        <dbReference type="EMBL" id="VYT25983.1"/>
    </source>
</evidence>
<protein>
    <submittedName>
        <fullName evidence="2">Uncharacterized protein</fullName>
    </submittedName>
</protein>
<dbReference type="AlphaFoldDB" id="A0A6N2V901"/>
<proteinExistence type="predicted"/>
<reference evidence="2" key="1">
    <citation type="submission" date="2019-11" db="EMBL/GenBank/DDBJ databases">
        <authorList>
            <person name="Feng L."/>
        </authorList>
    </citation>
    <scope>NUCLEOTIDE SEQUENCE</scope>
    <source>
        <strain evidence="2">AundefinedLFYP135</strain>
    </source>
</reference>
<organism evidence="2">
    <name type="scientific">uncultured Anaerotruncus sp</name>
    <dbReference type="NCBI Taxonomy" id="905011"/>
    <lineage>
        <taxon>Bacteria</taxon>
        <taxon>Bacillati</taxon>
        <taxon>Bacillota</taxon>
        <taxon>Clostridia</taxon>
        <taxon>Eubacteriales</taxon>
        <taxon>Oscillospiraceae</taxon>
        <taxon>Anaerotruncus</taxon>
        <taxon>environmental samples</taxon>
    </lineage>
</organism>
<keyword evidence="1" id="KW-1133">Transmembrane helix</keyword>
<feature type="transmembrane region" description="Helical" evidence="1">
    <location>
        <begin position="9"/>
        <end position="27"/>
    </location>
</feature>
<accession>A0A6N2V901</accession>
<keyword evidence="1" id="KW-0812">Transmembrane</keyword>
<sequence length="184" mass="21378">MTRKQIKSYITFALVLGLVVGVFTVFFEKTVNYLLIFEDGKKFQDYQNVYVLGGEETILREDRAVVHFVTYFADQKELQLGLRLNKNDAKESWIDGYTFRVTNDDTGETFQDVVFYTKEFKGKYAYFRLQMPMDLPIGELQSLSISIQNPQGEEILQGKLVRSQDDVHKMTSYKESNGKYEIEG</sequence>
<gene>
    <name evidence="2" type="ORF">AULFYP135_02330</name>
</gene>
<name>A0A6N2V901_9FIRM</name>
<evidence type="ECO:0000256" key="1">
    <source>
        <dbReference type="SAM" id="Phobius"/>
    </source>
</evidence>
<dbReference type="EMBL" id="CACRSL010000005">
    <property type="protein sequence ID" value="VYT25983.1"/>
    <property type="molecule type" value="Genomic_DNA"/>
</dbReference>